<dbReference type="EMBL" id="PIGA01000010">
    <property type="protein sequence ID" value="PTP20361.1"/>
    <property type="molecule type" value="Genomic_DNA"/>
</dbReference>
<sequence length="91" mass="10202">MVDMAKQRQFGVKPVAATQVSIEALQGRDIATLNADEKATFDFFVTQGRKYGVAVSFVSEAPQEEIERAKSRQEYDEIVARYPSRITVTSK</sequence>
<evidence type="ECO:0000313" key="2">
    <source>
        <dbReference type="Proteomes" id="UP000244080"/>
    </source>
</evidence>
<dbReference type="Proteomes" id="UP000244080">
    <property type="component" value="Unassembled WGS sequence"/>
</dbReference>
<organism evidence="1 2">
    <name type="scientific">Vibrio splendidus</name>
    <dbReference type="NCBI Taxonomy" id="29497"/>
    <lineage>
        <taxon>Bacteria</taxon>
        <taxon>Pseudomonadati</taxon>
        <taxon>Pseudomonadota</taxon>
        <taxon>Gammaproteobacteria</taxon>
        <taxon>Vibrionales</taxon>
        <taxon>Vibrionaceae</taxon>
        <taxon>Vibrio</taxon>
    </lineage>
</organism>
<proteinExistence type="predicted"/>
<comment type="caution">
    <text evidence="1">The sequence shown here is derived from an EMBL/GenBank/DDBJ whole genome shotgun (WGS) entry which is preliminary data.</text>
</comment>
<evidence type="ECO:0000313" key="1">
    <source>
        <dbReference type="EMBL" id="PTP20361.1"/>
    </source>
</evidence>
<gene>
    <name evidence="1" type="ORF">CWO36_07470</name>
</gene>
<dbReference type="AlphaFoldDB" id="A0A2T5EJD8"/>
<name>A0A2T5EJD8_VIBSP</name>
<reference evidence="1 2" key="1">
    <citation type="submission" date="2017-11" db="EMBL/GenBank/DDBJ databases">
        <title>Population delineation of vibrios coincides with oyster pathogenicity.</title>
        <authorList>
            <person name="Bruto M."/>
            <person name="Labreuche Y."/>
            <person name="James A."/>
            <person name="Piel D."/>
            <person name="Chenivesse S."/>
            <person name="Petton B."/>
            <person name="Polz M.F."/>
            <person name="Le Roux F."/>
        </authorList>
    </citation>
    <scope>NUCLEOTIDE SEQUENCE [LARGE SCALE GENOMIC DNA]</scope>
    <source>
        <strain evidence="1 2">1F_55</strain>
    </source>
</reference>
<accession>A0A2T5EJD8</accession>
<protein>
    <submittedName>
        <fullName evidence="1">Uncharacterized protein</fullName>
    </submittedName>
</protein>